<proteinExistence type="predicted"/>
<sequence length="205" mass="23535">MLFKKTMQKTKNFFQKSLQNIRNFLFGSYDKIPRTLFLNPLSCTSINQRNHHLDHIYPELCNSNQSPMSEQDDQHNADSSPMKQFMNIAVNNSTEVINSTQKMEVPEKIIQKSASTSFRCEIANGGAPAYMLAEKMKELEMMDDVGDVDHTLDVEEALHYYSRLTCPEYVDIVNNFFMDMYADFRVPQPSITISSSSRRLGPLAL</sequence>
<gene>
    <name evidence="2" type="primary">LOC110786619</name>
</gene>
<protein>
    <recommendedName>
        <fullName evidence="3">OVATE domain-containing protein</fullName>
    </recommendedName>
</protein>
<reference evidence="2" key="2">
    <citation type="submission" date="2025-08" db="UniProtKB">
        <authorList>
            <consortium name="RefSeq"/>
        </authorList>
    </citation>
    <scope>IDENTIFICATION</scope>
    <source>
        <tissue evidence="2">Leaf</tissue>
    </source>
</reference>
<accession>A0A9R0JUC0</accession>
<organism evidence="1 2">
    <name type="scientific">Spinacia oleracea</name>
    <name type="common">Spinach</name>
    <dbReference type="NCBI Taxonomy" id="3562"/>
    <lineage>
        <taxon>Eukaryota</taxon>
        <taxon>Viridiplantae</taxon>
        <taxon>Streptophyta</taxon>
        <taxon>Embryophyta</taxon>
        <taxon>Tracheophyta</taxon>
        <taxon>Spermatophyta</taxon>
        <taxon>Magnoliopsida</taxon>
        <taxon>eudicotyledons</taxon>
        <taxon>Gunneridae</taxon>
        <taxon>Pentapetalae</taxon>
        <taxon>Caryophyllales</taxon>
        <taxon>Chenopodiaceae</taxon>
        <taxon>Chenopodioideae</taxon>
        <taxon>Anserineae</taxon>
        <taxon>Spinacia</taxon>
    </lineage>
</organism>
<dbReference type="Proteomes" id="UP000813463">
    <property type="component" value="Chromosome 4"/>
</dbReference>
<dbReference type="PANTHER" id="PTHR35461">
    <property type="entry name" value="BNAANNG14610D PROTEIN"/>
    <property type="match status" value="1"/>
</dbReference>
<keyword evidence="1" id="KW-1185">Reference proteome</keyword>
<evidence type="ECO:0000313" key="2">
    <source>
        <dbReference type="RefSeq" id="XP_021846863.2"/>
    </source>
</evidence>
<evidence type="ECO:0008006" key="3">
    <source>
        <dbReference type="Google" id="ProtNLM"/>
    </source>
</evidence>
<reference evidence="1" key="1">
    <citation type="journal article" date="2021" name="Nat. Commun.">
        <title>Genomic analyses provide insights into spinach domestication and the genetic basis of agronomic traits.</title>
        <authorList>
            <person name="Cai X."/>
            <person name="Sun X."/>
            <person name="Xu C."/>
            <person name="Sun H."/>
            <person name="Wang X."/>
            <person name="Ge C."/>
            <person name="Zhang Z."/>
            <person name="Wang Q."/>
            <person name="Fei Z."/>
            <person name="Jiao C."/>
            <person name="Wang Q."/>
        </authorList>
    </citation>
    <scope>NUCLEOTIDE SEQUENCE [LARGE SCALE GENOMIC DNA]</scope>
    <source>
        <strain evidence="1">cv. Varoflay</strain>
    </source>
</reference>
<dbReference type="KEGG" id="soe:110786619"/>
<dbReference type="GeneID" id="110786619"/>
<dbReference type="PANTHER" id="PTHR35461:SF1">
    <property type="entry name" value="LOW PROTEIN: ATP-DEPENDENT RNA HELICASE-LIKE PROTEIN"/>
    <property type="match status" value="1"/>
</dbReference>
<name>A0A9R0JUC0_SPIOL</name>
<dbReference type="RefSeq" id="XP_021846863.2">
    <property type="nucleotide sequence ID" value="XM_021991171.2"/>
</dbReference>
<dbReference type="AlphaFoldDB" id="A0A9R0JUC0"/>
<evidence type="ECO:0000313" key="1">
    <source>
        <dbReference type="Proteomes" id="UP000813463"/>
    </source>
</evidence>